<dbReference type="AlphaFoldDB" id="A0AAV8YCF6"/>
<dbReference type="InterPro" id="IPR052709">
    <property type="entry name" value="Transposase-MT_Hybrid"/>
</dbReference>
<gene>
    <name evidence="2" type="ORF">NQ318_000066</name>
</gene>
<proteinExistence type="predicted"/>
<dbReference type="PANTHER" id="PTHR46060">
    <property type="entry name" value="MARINER MOS1 TRANSPOSASE-LIKE PROTEIN"/>
    <property type="match status" value="1"/>
</dbReference>
<feature type="region of interest" description="Disordered" evidence="1">
    <location>
        <begin position="66"/>
        <end position="97"/>
    </location>
</feature>
<name>A0AAV8YCF6_9CUCU</name>
<organism evidence="2 3">
    <name type="scientific">Aromia moschata</name>
    <dbReference type="NCBI Taxonomy" id="1265417"/>
    <lineage>
        <taxon>Eukaryota</taxon>
        <taxon>Metazoa</taxon>
        <taxon>Ecdysozoa</taxon>
        <taxon>Arthropoda</taxon>
        <taxon>Hexapoda</taxon>
        <taxon>Insecta</taxon>
        <taxon>Pterygota</taxon>
        <taxon>Neoptera</taxon>
        <taxon>Endopterygota</taxon>
        <taxon>Coleoptera</taxon>
        <taxon>Polyphaga</taxon>
        <taxon>Cucujiformia</taxon>
        <taxon>Chrysomeloidea</taxon>
        <taxon>Cerambycidae</taxon>
        <taxon>Cerambycinae</taxon>
        <taxon>Callichromatini</taxon>
        <taxon>Aromia</taxon>
    </lineage>
</organism>
<comment type="caution">
    <text evidence="2">The sequence shown here is derived from an EMBL/GenBank/DDBJ whole genome shotgun (WGS) entry which is preliminary data.</text>
</comment>
<feature type="compositionally biased region" description="Polar residues" evidence="1">
    <location>
        <begin position="81"/>
        <end position="94"/>
    </location>
</feature>
<dbReference type="Proteomes" id="UP001162162">
    <property type="component" value="Unassembled WGS sequence"/>
</dbReference>
<dbReference type="GO" id="GO:0003676">
    <property type="term" value="F:nucleic acid binding"/>
    <property type="evidence" value="ECO:0007669"/>
    <property type="project" value="InterPro"/>
</dbReference>
<dbReference type="EMBL" id="JAPWTK010000135">
    <property type="protein sequence ID" value="KAJ8948526.1"/>
    <property type="molecule type" value="Genomic_DNA"/>
</dbReference>
<evidence type="ECO:0000256" key="1">
    <source>
        <dbReference type="SAM" id="MobiDB-lite"/>
    </source>
</evidence>
<evidence type="ECO:0000313" key="2">
    <source>
        <dbReference type="EMBL" id="KAJ8948526.1"/>
    </source>
</evidence>
<keyword evidence="3" id="KW-1185">Reference proteome</keyword>
<dbReference type="InterPro" id="IPR036397">
    <property type="entry name" value="RNaseH_sf"/>
</dbReference>
<accession>A0AAV8YCF6</accession>
<dbReference type="Gene3D" id="3.30.420.10">
    <property type="entry name" value="Ribonuclease H-like superfamily/Ribonuclease H"/>
    <property type="match status" value="1"/>
</dbReference>
<dbReference type="PANTHER" id="PTHR46060:SF1">
    <property type="entry name" value="MARINER MOS1 TRANSPOSASE-LIKE PROTEIN"/>
    <property type="match status" value="1"/>
</dbReference>
<evidence type="ECO:0000313" key="3">
    <source>
        <dbReference type="Proteomes" id="UP001162162"/>
    </source>
</evidence>
<protein>
    <submittedName>
        <fullName evidence="2">Uncharacterized protein</fullName>
    </submittedName>
</protein>
<reference evidence="2" key="1">
    <citation type="journal article" date="2023" name="Insect Mol. Biol.">
        <title>Genome sequencing provides insights into the evolution of gene families encoding plant cell wall-degrading enzymes in longhorned beetles.</title>
        <authorList>
            <person name="Shin N.R."/>
            <person name="Okamura Y."/>
            <person name="Kirsch R."/>
            <person name="Pauchet Y."/>
        </authorList>
    </citation>
    <scope>NUCLEOTIDE SEQUENCE</scope>
    <source>
        <strain evidence="2">AMC_N1</strain>
    </source>
</reference>
<feature type="region of interest" description="Disordered" evidence="1">
    <location>
        <begin position="142"/>
        <end position="162"/>
    </location>
</feature>
<sequence>MGTRDGYEIADHNNKRQELLAFSDKIFDKISDQRNYSDSIPLTVNTRSVRKVVGLNFSRSDEATEGTFLRASGGGGGASAKQRTGRQSPPSLSKAQVGFKSAPGKVLVYSSLLQTRAYGGDATGRSSVFEWHELFCEGREEVEDDQSSGRTSTFKNDEDMNSDCTSNARMISEHLNLPKTSVPEIATKNLGMRKACAQLVQVLSDERKDRRVKMCRELLGCVRDDLNFLENVITGDESWISEYNMEIKRQSSEWHTSATPRSKKARMNKSKVKSMFIVCLDCKGVVHNEFVPPSVVTAAFCVTVHERPRPSSIRRFLEAPCDNVFQRFPDHPTAQMSRSRLLTLPPTRTGYERTAPRLSLGHLRGRDEGKRRKLKAAIQETRPPHLYGFGVAESEFHLTQSGLDQGHFKVKQLNILRTSMFSRRFRMFLERDCLKIHTNTRLSGFPDHWIPDYWKSTKD</sequence>